<dbReference type="PROSITE" id="PS50929">
    <property type="entry name" value="ABC_TM1F"/>
    <property type="match status" value="1"/>
</dbReference>
<sequence>MLWALLRRFVRPYRGLLGVVAALQVVSTLASLYLPTINAAIIDDGVAKGDTATIVDLGMIMLAVCALQVACAVGAVYFGSRAGMGFGHDLRGAIFRHVIGFSAEETARFGAPSLLTRTTNDVQQIQVLVQVTATMLITAPIMSVGGIFMAVHQDAGLSWLLLVSVPVLAVANYWIVSRLMPIFRSMQRLIDNINRVMRDQLSGIRVIRAFASEPFERERFAEASGALSETALAAGRWQALMLPVTTLVINVSSVALIWFGGLRIDAGQMQVGSLIAFLSYFMQILMAVLMATFLLIMFPRASACAERITEVLSTTPGIASPDDPAGPDTIAGEIRFDAATFTYPGADRPVLQDVSLTVRPGSTTAVVGSTGSGKTTLIALICRLYDATAGSVSVDGVDVRDWDVERLWSAIGLVPQRGYLFSGTVADNLRYGKSDATDAEMWAALEVAAADDFVRAHPDGLGMRVAQAGVNFSGGQRQRLAIARAVIRRPAVYLFDDAFSALDVHTDARVRAALREVSAGATVLIVSQRISTVAEADQVIVVEDGRVIGVGTHESLLADCPTYAEFADSQSIGVGGAP</sequence>
<keyword evidence="5" id="KW-0547">Nucleotide-binding</keyword>
<dbReference type="Gene3D" id="3.40.50.300">
    <property type="entry name" value="P-loop containing nucleotide triphosphate hydrolases"/>
    <property type="match status" value="1"/>
</dbReference>
<feature type="transmembrane region" description="Helical" evidence="9">
    <location>
        <begin position="157"/>
        <end position="176"/>
    </location>
</feature>
<accession>A0A9X3BVW1</accession>
<dbReference type="GO" id="GO:0005524">
    <property type="term" value="F:ATP binding"/>
    <property type="evidence" value="ECO:0007669"/>
    <property type="project" value="UniProtKB-KW"/>
</dbReference>
<evidence type="ECO:0000256" key="3">
    <source>
        <dbReference type="ARBA" id="ARBA00022475"/>
    </source>
</evidence>
<reference evidence="12" key="2">
    <citation type="journal article" date="2022" name="BMC Genomics">
        <title>Comparative genome analysis of mycobacteria focusing on tRNA and non-coding RNA.</title>
        <authorList>
            <person name="Behra P.R.K."/>
            <person name="Pettersson B.M.F."/>
            <person name="Ramesh M."/>
            <person name="Das S."/>
            <person name="Dasgupta S."/>
            <person name="Kirsebom L.A."/>
        </authorList>
    </citation>
    <scope>NUCLEOTIDE SEQUENCE</scope>
    <source>
        <strain evidence="12">DSM 44615</strain>
    </source>
</reference>
<dbReference type="EMBL" id="JACKSJ010000167">
    <property type="protein sequence ID" value="MCV7172218.1"/>
    <property type="molecule type" value="Genomic_DNA"/>
</dbReference>
<feature type="transmembrane region" description="Helical" evidence="9">
    <location>
        <begin position="127"/>
        <end position="151"/>
    </location>
</feature>
<evidence type="ECO:0000256" key="1">
    <source>
        <dbReference type="ARBA" id="ARBA00004651"/>
    </source>
</evidence>
<dbReference type="Proteomes" id="UP001140293">
    <property type="component" value="Unassembled WGS sequence"/>
</dbReference>
<organism evidence="12 13">
    <name type="scientific">[Mycobacterium] manitobense</name>
    <dbReference type="NCBI Taxonomy" id="190147"/>
    <lineage>
        <taxon>Bacteria</taxon>
        <taxon>Bacillati</taxon>
        <taxon>Actinomycetota</taxon>
        <taxon>Actinomycetes</taxon>
        <taxon>Mycobacteriales</taxon>
        <taxon>Mycobacteriaceae</taxon>
        <taxon>Mycolicibacterium</taxon>
    </lineage>
</organism>
<gene>
    <name evidence="12" type="ORF">H7I41_20075</name>
</gene>
<dbReference type="GO" id="GO:0015421">
    <property type="term" value="F:ABC-type oligopeptide transporter activity"/>
    <property type="evidence" value="ECO:0007669"/>
    <property type="project" value="TreeGrafter"/>
</dbReference>
<evidence type="ECO:0000259" key="10">
    <source>
        <dbReference type="PROSITE" id="PS50893"/>
    </source>
</evidence>
<reference evidence="12" key="1">
    <citation type="submission" date="2020-07" db="EMBL/GenBank/DDBJ databases">
        <authorList>
            <person name="Pettersson B.M.F."/>
            <person name="Behra P.R.K."/>
            <person name="Ramesh M."/>
            <person name="Das S."/>
            <person name="Dasgupta S."/>
            <person name="Kirsebom L.A."/>
        </authorList>
    </citation>
    <scope>NUCLEOTIDE SEQUENCE</scope>
    <source>
        <strain evidence="12">DSM 44615</strain>
    </source>
</reference>
<dbReference type="InterPro" id="IPR011527">
    <property type="entry name" value="ABC1_TM_dom"/>
</dbReference>
<keyword evidence="13" id="KW-1185">Reference proteome</keyword>
<feature type="transmembrane region" description="Helical" evidence="9">
    <location>
        <begin position="240"/>
        <end position="262"/>
    </location>
</feature>
<dbReference type="InterPro" id="IPR017871">
    <property type="entry name" value="ABC_transporter-like_CS"/>
</dbReference>
<protein>
    <submittedName>
        <fullName evidence="12">ABC transporter ATP-binding protein</fullName>
    </submittedName>
</protein>
<evidence type="ECO:0000256" key="5">
    <source>
        <dbReference type="ARBA" id="ARBA00022741"/>
    </source>
</evidence>
<comment type="subcellular location">
    <subcellularLocation>
        <location evidence="1">Cell membrane</location>
        <topology evidence="1">Multi-pass membrane protein</topology>
    </subcellularLocation>
</comment>
<dbReference type="InterPro" id="IPR036640">
    <property type="entry name" value="ABC1_TM_sf"/>
</dbReference>
<name>A0A9X3BVW1_9MYCO</name>
<evidence type="ECO:0000256" key="6">
    <source>
        <dbReference type="ARBA" id="ARBA00022840"/>
    </source>
</evidence>
<dbReference type="AlphaFoldDB" id="A0A9X3BVW1"/>
<dbReference type="SUPFAM" id="SSF90123">
    <property type="entry name" value="ABC transporter transmembrane region"/>
    <property type="match status" value="1"/>
</dbReference>
<dbReference type="PROSITE" id="PS00211">
    <property type="entry name" value="ABC_TRANSPORTER_1"/>
    <property type="match status" value="1"/>
</dbReference>
<dbReference type="InterPro" id="IPR027417">
    <property type="entry name" value="P-loop_NTPase"/>
</dbReference>
<feature type="transmembrane region" description="Helical" evidence="9">
    <location>
        <begin position="54"/>
        <end position="78"/>
    </location>
</feature>
<evidence type="ECO:0000256" key="8">
    <source>
        <dbReference type="ARBA" id="ARBA00023136"/>
    </source>
</evidence>
<dbReference type="PANTHER" id="PTHR43394:SF1">
    <property type="entry name" value="ATP-BINDING CASSETTE SUB-FAMILY B MEMBER 10, MITOCHONDRIAL"/>
    <property type="match status" value="1"/>
</dbReference>
<feature type="transmembrane region" description="Helical" evidence="9">
    <location>
        <begin position="274"/>
        <end position="298"/>
    </location>
</feature>
<evidence type="ECO:0000313" key="13">
    <source>
        <dbReference type="Proteomes" id="UP001140293"/>
    </source>
</evidence>
<dbReference type="GO" id="GO:0005886">
    <property type="term" value="C:plasma membrane"/>
    <property type="evidence" value="ECO:0007669"/>
    <property type="project" value="UniProtKB-SubCell"/>
</dbReference>
<dbReference type="PROSITE" id="PS50893">
    <property type="entry name" value="ABC_TRANSPORTER_2"/>
    <property type="match status" value="1"/>
</dbReference>
<dbReference type="InterPro" id="IPR003593">
    <property type="entry name" value="AAA+_ATPase"/>
</dbReference>
<dbReference type="RefSeq" id="WP_264014406.1">
    <property type="nucleotide sequence ID" value="NZ_JACKSJ010000167.1"/>
</dbReference>
<keyword evidence="3" id="KW-1003">Cell membrane</keyword>
<feature type="domain" description="ABC transmembrane type-1" evidence="11">
    <location>
        <begin position="19"/>
        <end position="300"/>
    </location>
</feature>
<evidence type="ECO:0000256" key="4">
    <source>
        <dbReference type="ARBA" id="ARBA00022692"/>
    </source>
</evidence>
<dbReference type="InterPro" id="IPR003439">
    <property type="entry name" value="ABC_transporter-like_ATP-bd"/>
</dbReference>
<evidence type="ECO:0000313" key="12">
    <source>
        <dbReference type="EMBL" id="MCV7172218.1"/>
    </source>
</evidence>
<dbReference type="FunFam" id="1.20.1560.10:FF:000040">
    <property type="entry name" value="Multidrug ABC transporter ATP-binding protein"/>
    <property type="match status" value="1"/>
</dbReference>
<dbReference type="FunFam" id="3.40.50.300:FF:000854">
    <property type="entry name" value="Multidrug ABC transporter ATP-binding protein"/>
    <property type="match status" value="1"/>
</dbReference>
<evidence type="ECO:0000256" key="9">
    <source>
        <dbReference type="SAM" id="Phobius"/>
    </source>
</evidence>
<evidence type="ECO:0000256" key="2">
    <source>
        <dbReference type="ARBA" id="ARBA00022448"/>
    </source>
</evidence>
<dbReference type="SUPFAM" id="SSF52540">
    <property type="entry name" value="P-loop containing nucleoside triphosphate hydrolases"/>
    <property type="match status" value="1"/>
</dbReference>
<dbReference type="Pfam" id="PF00664">
    <property type="entry name" value="ABC_membrane"/>
    <property type="match status" value="1"/>
</dbReference>
<dbReference type="Pfam" id="PF00005">
    <property type="entry name" value="ABC_tran"/>
    <property type="match status" value="1"/>
</dbReference>
<comment type="caution">
    <text evidence="12">The sequence shown here is derived from an EMBL/GenBank/DDBJ whole genome shotgun (WGS) entry which is preliminary data.</text>
</comment>
<dbReference type="PANTHER" id="PTHR43394">
    <property type="entry name" value="ATP-DEPENDENT PERMEASE MDL1, MITOCHONDRIAL"/>
    <property type="match status" value="1"/>
</dbReference>
<dbReference type="CDD" id="cd18548">
    <property type="entry name" value="ABC_6TM_Tm287_like"/>
    <property type="match status" value="1"/>
</dbReference>
<evidence type="ECO:0000256" key="7">
    <source>
        <dbReference type="ARBA" id="ARBA00022989"/>
    </source>
</evidence>
<keyword evidence="2" id="KW-0813">Transport</keyword>
<dbReference type="GO" id="GO:0016887">
    <property type="term" value="F:ATP hydrolysis activity"/>
    <property type="evidence" value="ECO:0007669"/>
    <property type="project" value="InterPro"/>
</dbReference>
<keyword evidence="8 9" id="KW-0472">Membrane</keyword>
<feature type="transmembrane region" description="Helical" evidence="9">
    <location>
        <begin position="12"/>
        <end position="34"/>
    </location>
</feature>
<keyword evidence="6 12" id="KW-0067">ATP-binding</keyword>
<dbReference type="InterPro" id="IPR039421">
    <property type="entry name" value="Type_1_exporter"/>
</dbReference>
<feature type="domain" description="ABC transporter" evidence="10">
    <location>
        <begin position="334"/>
        <end position="569"/>
    </location>
</feature>
<proteinExistence type="predicted"/>
<evidence type="ECO:0000259" key="11">
    <source>
        <dbReference type="PROSITE" id="PS50929"/>
    </source>
</evidence>
<dbReference type="SMART" id="SM00382">
    <property type="entry name" value="AAA"/>
    <property type="match status" value="1"/>
</dbReference>
<keyword evidence="7 9" id="KW-1133">Transmembrane helix</keyword>
<keyword evidence="4 9" id="KW-0812">Transmembrane</keyword>
<dbReference type="Gene3D" id="1.20.1560.10">
    <property type="entry name" value="ABC transporter type 1, transmembrane domain"/>
    <property type="match status" value="1"/>
</dbReference>